<keyword evidence="3" id="KW-1185">Reference proteome</keyword>
<name>A0A0D9V823_9ORYZ</name>
<dbReference type="Gramene" id="LPERR01G32660.1">
    <property type="protein sequence ID" value="LPERR01G32660.1"/>
    <property type="gene ID" value="LPERR01G32660"/>
</dbReference>
<evidence type="ECO:0000256" key="1">
    <source>
        <dbReference type="SAM" id="MobiDB-lite"/>
    </source>
</evidence>
<dbReference type="HOGENOM" id="CLU_1837986_0_0_1"/>
<reference evidence="2 3" key="1">
    <citation type="submission" date="2012-08" db="EMBL/GenBank/DDBJ databases">
        <title>Oryza genome evolution.</title>
        <authorList>
            <person name="Wing R.A."/>
        </authorList>
    </citation>
    <scope>NUCLEOTIDE SEQUENCE</scope>
</reference>
<protein>
    <submittedName>
        <fullName evidence="2">Uncharacterized protein</fullName>
    </submittedName>
</protein>
<accession>A0A0D9V823</accession>
<dbReference type="Proteomes" id="UP000032180">
    <property type="component" value="Chromosome 1"/>
</dbReference>
<proteinExistence type="predicted"/>
<reference evidence="3" key="2">
    <citation type="submission" date="2013-12" db="EMBL/GenBank/DDBJ databases">
        <authorList>
            <person name="Yu Y."/>
            <person name="Lee S."/>
            <person name="de Baynast K."/>
            <person name="Wissotski M."/>
            <person name="Liu L."/>
            <person name="Talag J."/>
            <person name="Goicoechea J."/>
            <person name="Angelova A."/>
            <person name="Jetty R."/>
            <person name="Kudrna D."/>
            <person name="Golser W."/>
            <person name="Rivera L."/>
            <person name="Zhang J."/>
            <person name="Wing R."/>
        </authorList>
    </citation>
    <scope>NUCLEOTIDE SEQUENCE</scope>
</reference>
<evidence type="ECO:0000313" key="3">
    <source>
        <dbReference type="Proteomes" id="UP000032180"/>
    </source>
</evidence>
<dbReference type="EnsemblPlants" id="LPERR01G32660.1">
    <property type="protein sequence ID" value="LPERR01G32660.1"/>
    <property type="gene ID" value="LPERR01G32660"/>
</dbReference>
<feature type="compositionally biased region" description="Low complexity" evidence="1">
    <location>
        <begin position="54"/>
        <end position="65"/>
    </location>
</feature>
<feature type="region of interest" description="Disordered" evidence="1">
    <location>
        <begin position="48"/>
        <end position="74"/>
    </location>
</feature>
<dbReference type="AlphaFoldDB" id="A0A0D9V823"/>
<evidence type="ECO:0000313" key="2">
    <source>
        <dbReference type="EnsemblPlants" id="LPERR01G32660.1"/>
    </source>
</evidence>
<reference evidence="2" key="3">
    <citation type="submission" date="2015-04" db="UniProtKB">
        <authorList>
            <consortium name="EnsemblPlants"/>
        </authorList>
    </citation>
    <scope>IDENTIFICATION</scope>
</reference>
<sequence>MEARGGELTATRKVAAARARRSGVGAALGHPSTRLLPAWCFACTAASRRSPSPAWGEGEAATASSGGAGDLLLPPHRIHSPLRLLAPPNSVSPPRLLGLDSPSPFLVRSLHRASCSDFHPSSEGSIGGRRMPSSCCFRLW</sequence>
<organism evidence="2 3">
    <name type="scientific">Leersia perrieri</name>
    <dbReference type="NCBI Taxonomy" id="77586"/>
    <lineage>
        <taxon>Eukaryota</taxon>
        <taxon>Viridiplantae</taxon>
        <taxon>Streptophyta</taxon>
        <taxon>Embryophyta</taxon>
        <taxon>Tracheophyta</taxon>
        <taxon>Spermatophyta</taxon>
        <taxon>Magnoliopsida</taxon>
        <taxon>Liliopsida</taxon>
        <taxon>Poales</taxon>
        <taxon>Poaceae</taxon>
        <taxon>BOP clade</taxon>
        <taxon>Oryzoideae</taxon>
        <taxon>Oryzeae</taxon>
        <taxon>Oryzinae</taxon>
        <taxon>Leersia</taxon>
    </lineage>
</organism>